<organism evidence="4 5">
    <name type="scientific">Bifidobacterium oedipodis</name>
    <dbReference type="NCBI Taxonomy" id="2675322"/>
    <lineage>
        <taxon>Bacteria</taxon>
        <taxon>Bacillati</taxon>
        <taxon>Actinomycetota</taxon>
        <taxon>Actinomycetes</taxon>
        <taxon>Bifidobacteriales</taxon>
        <taxon>Bifidobacteriaceae</taxon>
        <taxon>Bifidobacterium</taxon>
    </lineage>
</organism>
<evidence type="ECO:0000256" key="1">
    <source>
        <dbReference type="SAM" id="MobiDB-lite"/>
    </source>
</evidence>
<evidence type="ECO:0000313" key="5">
    <source>
        <dbReference type="Proteomes" id="UP000532194"/>
    </source>
</evidence>
<accession>A0A7Y0HSD2</accession>
<evidence type="ECO:0000259" key="3">
    <source>
        <dbReference type="Pfam" id="PF08230"/>
    </source>
</evidence>
<feature type="compositionally biased region" description="Low complexity" evidence="1">
    <location>
        <begin position="27"/>
        <end position="43"/>
    </location>
</feature>
<keyword evidence="5" id="KW-1185">Reference proteome</keyword>
<proteinExistence type="predicted"/>
<dbReference type="EMBL" id="JAAIII010000003">
    <property type="protein sequence ID" value="NMM93886.1"/>
    <property type="molecule type" value="Genomic_DNA"/>
</dbReference>
<dbReference type="Pfam" id="PF08230">
    <property type="entry name" value="CW_7"/>
    <property type="match status" value="1"/>
</dbReference>
<evidence type="ECO:0000313" key="4">
    <source>
        <dbReference type="EMBL" id="NMM93886.1"/>
    </source>
</evidence>
<feature type="chain" id="PRO_5039059125" description="Cpl-7 lysozyme C-terminal domain-containing protein" evidence="2">
    <location>
        <begin position="22"/>
        <end position="288"/>
    </location>
</feature>
<name>A0A7Y0HSD2_9BIFI</name>
<sequence length="288" mass="30300">MRRFAAAAVAAVMVFSVSACGGHNDVASEPEPSASVSERVSVPQPERKPVDAYSAWKADNMSLPVCMYGDSDVVPLNGMCRFFGDVDAEGGDFTDVSYVQAADGMVVSAWDYRDGAWVERADVEPEPTVADLAAAVISGEYGNGMEREALLGERFGEVQELVDSMLAPAPVESFAPVAQSTAVDAPVVQPVQPSAAPVQPVVPAPVASVSSAMSEAEWNWWVSEFGGYEEYQGVAWPAYADIPQCQVEDGATADGYQSVCYWDGAAVGNGVGASYVLVDGAVIFSSEL</sequence>
<feature type="domain" description="Cpl-7 lysozyme C-terminal" evidence="3">
    <location>
        <begin position="131"/>
        <end position="165"/>
    </location>
</feature>
<dbReference type="PROSITE" id="PS51257">
    <property type="entry name" value="PROKAR_LIPOPROTEIN"/>
    <property type="match status" value="1"/>
</dbReference>
<reference evidence="4 5" key="1">
    <citation type="submission" date="2020-02" db="EMBL/GenBank/DDBJ databases">
        <title>Characterization of phylogenetic diversity of novel bifidobacterial species isolated in Czech ZOOs.</title>
        <authorList>
            <person name="Lugli G.A."/>
            <person name="Vera N.B."/>
            <person name="Ventura M."/>
        </authorList>
    </citation>
    <scope>NUCLEOTIDE SEQUENCE [LARGE SCALE GENOMIC DNA]</scope>
    <source>
        <strain evidence="4 5">DSM 109957</strain>
    </source>
</reference>
<dbReference type="AlphaFoldDB" id="A0A7Y0HSD2"/>
<dbReference type="InterPro" id="IPR013168">
    <property type="entry name" value="Cpl_7_lyso_C"/>
</dbReference>
<evidence type="ECO:0000256" key="2">
    <source>
        <dbReference type="SAM" id="SignalP"/>
    </source>
</evidence>
<feature type="region of interest" description="Disordered" evidence="1">
    <location>
        <begin position="26"/>
        <end position="46"/>
    </location>
</feature>
<gene>
    <name evidence="4" type="ORF">G1C95_1073</name>
</gene>
<keyword evidence="2" id="KW-0732">Signal</keyword>
<comment type="caution">
    <text evidence="4">The sequence shown here is derived from an EMBL/GenBank/DDBJ whole genome shotgun (WGS) entry which is preliminary data.</text>
</comment>
<feature type="signal peptide" evidence="2">
    <location>
        <begin position="1"/>
        <end position="21"/>
    </location>
</feature>
<dbReference type="RefSeq" id="WP_240947446.1">
    <property type="nucleotide sequence ID" value="NZ_JAAIII010000003.1"/>
</dbReference>
<dbReference type="Proteomes" id="UP000532194">
    <property type="component" value="Unassembled WGS sequence"/>
</dbReference>
<protein>
    <recommendedName>
        <fullName evidence="3">Cpl-7 lysozyme C-terminal domain-containing protein</fullName>
    </recommendedName>
</protein>